<proteinExistence type="predicted"/>
<evidence type="ECO:0008006" key="5">
    <source>
        <dbReference type="Google" id="ProtNLM"/>
    </source>
</evidence>
<feature type="compositionally biased region" description="Low complexity" evidence="1">
    <location>
        <begin position="123"/>
        <end position="135"/>
    </location>
</feature>
<organism evidence="3 4">
    <name type="scientific">Thalassoglobus neptunius</name>
    <dbReference type="NCBI Taxonomy" id="1938619"/>
    <lineage>
        <taxon>Bacteria</taxon>
        <taxon>Pseudomonadati</taxon>
        <taxon>Planctomycetota</taxon>
        <taxon>Planctomycetia</taxon>
        <taxon>Planctomycetales</taxon>
        <taxon>Planctomycetaceae</taxon>
        <taxon>Thalassoglobus</taxon>
    </lineage>
</organism>
<dbReference type="Proteomes" id="UP000317243">
    <property type="component" value="Unassembled WGS sequence"/>
</dbReference>
<keyword evidence="2" id="KW-0732">Signal</keyword>
<feature type="compositionally biased region" description="Low complexity" evidence="1">
    <location>
        <begin position="146"/>
        <end position="158"/>
    </location>
</feature>
<feature type="chain" id="PRO_5023051331" description="PEP-CTERM protein-sorting domain-containing protein" evidence="2">
    <location>
        <begin position="25"/>
        <end position="193"/>
    </location>
</feature>
<dbReference type="RefSeq" id="WP_146511154.1">
    <property type="nucleotide sequence ID" value="NZ_SIHI01000015.1"/>
</dbReference>
<protein>
    <recommendedName>
        <fullName evidence="5">PEP-CTERM protein-sorting domain-containing protein</fullName>
    </recommendedName>
</protein>
<accession>A0A5C5WHK7</accession>
<gene>
    <name evidence="3" type="ORF">KOR42_37210</name>
</gene>
<comment type="caution">
    <text evidence="3">The sequence shown here is derived from an EMBL/GenBank/DDBJ whole genome shotgun (WGS) entry which is preliminary data.</text>
</comment>
<feature type="signal peptide" evidence="2">
    <location>
        <begin position="1"/>
        <end position="24"/>
    </location>
</feature>
<evidence type="ECO:0000256" key="1">
    <source>
        <dbReference type="SAM" id="MobiDB-lite"/>
    </source>
</evidence>
<dbReference type="EMBL" id="SIHI01000015">
    <property type="protein sequence ID" value="TWT50037.1"/>
    <property type="molecule type" value="Genomic_DNA"/>
</dbReference>
<evidence type="ECO:0000313" key="4">
    <source>
        <dbReference type="Proteomes" id="UP000317243"/>
    </source>
</evidence>
<name>A0A5C5WHK7_9PLAN</name>
<dbReference type="AlphaFoldDB" id="A0A5C5WHK7"/>
<feature type="region of interest" description="Disordered" evidence="1">
    <location>
        <begin position="111"/>
        <end position="170"/>
    </location>
</feature>
<evidence type="ECO:0000313" key="3">
    <source>
        <dbReference type="EMBL" id="TWT50037.1"/>
    </source>
</evidence>
<keyword evidence="4" id="KW-1185">Reference proteome</keyword>
<reference evidence="3 4" key="1">
    <citation type="submission" date="2019-02" db="EMBL/GenBank/DDBJ databases">
        <title>Deep-cultivation of Planctomycetes and their phenomic and genomic characterization uncovers novel biology.</title>
        <authorList>
            <person name="Wiegand S."/>
            <person name="Jogler M."/>
            <person name="Boedeker C."/>
            <person name="Pinto D."/>
            <person name="Vollmers J."/>
            <person name="Rivas-Marin E."/>
            <person name="Kohn T."/>
            <person name="Peeters S.H."/>
            <person name="Heuer A."/>
            <person name="Rast P."/>
            <person name="Oberbeckmann S."/>
            <person name="Bunk B."/>
            <person name="Jeske O."/>
            <person name="Meyerdierks A."/>
            <person name="Storesund J.E."/>
            <person name="Kallscheuer N."/>
            <person name="Luecker S."/>
            <person name="Lage O.M."/>
            <person name="Pohl T."/>
            <person name="Merkel B.J."/>
            <person name="Hornburger P."/>
            <person name="Mueller R.-W."/>
            <person name="Bruemmer F."/>
            <person name="Labrenz M."/>
            <person name="Spormann A.M."/>
            <person name="Op Den Camp H."/>
            <person name="Overmann J."/>
            <person name="Amann R."/>
            <person name="Jetten M.S.M."/>
            <person name="Mascher T."/>
            <person name="Medema M.H."/>
            <person name="Devos D.P."/>
            <person name="Kaster A.-K."/>
            <person name="Ovreas L."/>
            <person name="Rohde M."/>
            <person name="Galperin M.Y."/>
            <person name="Jogler C."/>
        </authorList>
    </citation>
    <scope>NUCLEOTIDE SEQUENCE [LARGE SCALE GENOMIC DNA]</scope>
    <source>
        <strain evidence="3 4">KOR42</strain>
    </source>
</reference>
<evidence type="ECO:0000256" key="2">
    <source>
        <dbReference type="SAM" id="SignalP"/>
    </source>
</evidence>
<sequence length="193" mass="20806" precursor="true">MNTRRSLALLTAFLLASAATSAEADFILPHPPTPTYMLDASTTSNVVGFVHDLLDFSDSNPSARDARKFKRKARRSVVQLMRSFRRTDWHGPLLDELLALLESNNPQEDARSILAKPTPPSLPNTNNPPNGSGPNRHPDWDGGNASLSDSSFVSGDSSAKLGTAPEPGSMTLWATATLAGLTVLRRRSKLKSA</sequence>